<evidence type="ECO:0000256" key="1">
    <source>
        <dbReference type="ARBA" id="ARBA00009716"/>
    </source>
</evidence>
<organism evidence="5 6">
    <name type="scientific">Kroppenstedtia guangzhouensis</name>
    <dbReference type="NCBI Taxonomy" id="1274356"/>
    <lineage>
        <taxon>Bacteria</taxon>
        <taxon>Bacillati</taxon>
        <taxon>Bacillota</taxon>
        <taxon>Bacilli</taxon>
        <taxon>Bacillales</taxon>
        <taxon>Thermoactinomycetaceae</taxon>
        <taxon>Kroppenstedtia</taxon>
    </lineage>
</organism>
<dbReference type="PANTHER" id="PTHR43819:SF1">
    <property type="entry name" value="ARCHAEAL-TYPE GLUTAMATE SYNTHASE [NADPH]"/>
    <property type="match status" value="1"/>
</dbReference>
<dbReference type="PIRSF" id="PIRSF006429">
    <property type="entry name" value="GOGAT_lg_2"/>
    <property type="match status" value="1"/>
</dbReference>
<evidence type="ECO:0000259" key="4">
    <source>
        <dbReference type="Pfam" id="PF01645"/>
    </source>
</evidence>
<dbReference type="Pfam" id="PF01645">
    <property type="entry name" value="Glu_synthase"/>
    <property type="match status" value="1"/>
</dbReference>
<gene>
    <name evidence="5" type="primary">yerD</name>
    <name evidence="5" type="ORF">GCM10007416_30360</name>
</gene>
<dbReference type="CDD" id="cd02808">
    <property type="entry name" value="GltS_FMN"/>
    <property type="match status" value="1"/>
</dbReference>
<feature type="transmembrane region" description="Helical" evidence="3">
    <location>
        <begin position="13"/>
        <end position="32"/>
    </location>
</feature>
<keyword evidence="3" id="KW-1133">Transmembrane helix</keyword>
<dbReference type="EMBL" id="BMEX01000017">
    <property type="protein sequence ID" value="GGA55057.1"/>
    <property type="molecule type" value="Genomic_DNA"/>
</dbReference>
<sequence>MENLLNLNLVMDFFLILLLLLPVGLLIILYVFDRRQKEHSILRNYPILGKMRYFLEKIGPELRQYLFNNDNEGKPFSRNRYQQIVKRGKYLQDLIGFGSVRDFGEPGYYIRNTLFPKQEEELRVDREPKIPTQAYIIHHDGLFSRKEKRREVEEPSWLLPEQDAVVIGEGLKHPFRVRGLIGMSAMSYGALGERAVISLSKGLARAGGTWMNTGEGGISPYHQAGDVDLIMQIGPGLFGIRDREGDLDWEALREKAEMERVRAFELKLGQGAKLRGGHVDGSKVTPEIARIRGVEPWRTIDSPNRFRQFDDIPSMMNWIKVIRSFTGKPVGIKIVVGGGDTLEPLVRYMAEQGHGPDFITVDGGEGGTGASYQELADGVGLPVKSALMLTDALLRKYGVRDRVKLIASGKLATPDEIAVALGMGADLVNIARGFMISVGCIQALRCHSNECPVGVATTDPKLQRALVVEEKEYRVTNYVLALRKGLFRLAAAAGLESPVEFDHRHVVYKDEKGLTTSLDEIVHTLMEDGKTVGVAVES</sequence>
<comment type="similarity">
    <text evidence="1 2">Belongs to the glutamate synthase family.</text>
</comment>
<accession>A0ABQ1H235</accession>
<proteinExistence type="inferred from homology"/>
<dbReference type="InterPro" id="IPR013785">
    <property type="entry name" value="Aldolase_TIM"/>
</dbReference>
<name>A0ABQ1H235_9BACL</name>
<keyword evidence="6" id="KW-1185">Reference proteome</keyword>
<dbReference type="SUPFAM" id="SSF51395">
    <property type="entry name" value="FMN-linked oxidoreductases"/>
    <property type="match status" value="1"/>
</dbReference>
<comment type="caution">
    <text evidence="5">The sequence shown here is derived from an EMBL/GenBank/DDBJ whole genome shotgun (WGS) entry which is preliminary data.</text>
</comment>
<evidence type="ECO:0000256" key="3">
    <source>
        <dbReference type="SAM" id="Phobius"/>
    </source>
</evidence>
<keyword evidence="3" id="KW-0812">Transmembrane</keyword>
<keyword evidence="3" id="KW-0472">Membrane</keyword>
<evidence type="ECO:0000256" key="2">
    <source>
        <dbReference type="PIRNR" id="PIRNR006429"/>
    </source>
</evidence>
<dbReference type="Proteomes" id="UP000617979">
    <property type="component" value="Unassembled WGS sequence"/>
</dbReference>
<reference evidence="6" key="1">
    <citation type="journal article" date="2019" name="Int. J. Syst. Evol. Microbiol.">
        <title>The Global Catalogue of Microorganisms (GCM) 10K type strain sequencing project: providing services to taxonomists for standard genome sequencing and annotation.</title>
        <authorList>
            <consortium name="The Broad Institute Genomics Platform"/>
            <consortium name="The Broad Institute Genome Sequencing Center for Infectious Disease"/>
            <person name="Wu L."/>
            <person name="Ma J."/>
        </authorList>
    </citation>
    <scope>NUCLEOTIDE SEQUENCE [LARGE SCALE GENOMIC DNA]</scope>
    <source>
        <strain evidence="6">CGMCC 1.12404</strain>
    </source>
</reference>
<dbReference type="PANTHER" id="PTHR43819">
    <property type="entry name" value="ARCHAEAL-TYPE GLUTAMATE SYNTHASE [NADPH]"/>
    <property type="match status" value="1"/>
</dbReference>
<protein>
    <submittedName>
        <fullName evidence="5">Glutamate synthase large subunit-like protein YerD</fullName>
    </submittedName>
</protein>
<evidence type="ECO:0000313" key="5">
    <source>
        <dbReference type="EMBL" id="GGA55057.1"/>
    </source>
</evidence>
<feature type="domain" description="Glutamate synthase" evidence="4">
    <location>
        <begin position="120"/>
        <end position="495"/>
    </location>
</feature>
<dbReference type="PIRSF" id="PIRSF500060">
    <property type="entry name" value="UCP500060"/>
    <property type="match status" value="1"/>
</dbReference>
<dbReference type="InterPro" id="IPR024188">
    <property type="entry name" value="GltB"/>
</dbReference>
<dbReference type="Gene3D" id="3.20.20.70">
    <property type="entry name" value="Aldolase class I"/>
    <property type="match status" value="1"/>
</dbReference>
<dbReference type="InterPro" id="IPR002932">
    <property type="entry name" value="Glu_synthdom"/>
</dbReference>
<dbReference type="InterPro" id="IPR027283">
    <property type="entry name" value="YerD"/>
</dbReference>
<evidence type="ECO:0000313" key="6">
    <source>
        <dbReference type="Proteomes" id="UP000617979"/>
    </source>
</evidence>